<dbReference type="EMBL" id="FNJL01000017">
    <property type="protein sequence ID" value="SDP60026.1"/>
    <property type="molecule type" value="Genomic_DNA"/>
</dbReference>
<proteinExistence type="inferred from homology"/>
<dbReference type="GO" id="GO:0015833">
    <property type="term" value="P:peptide transport"/>
    <property type="evidence" value="ECO:0007669"/>
    <property type="project" value="TreeGrafter"/>
</dbReference>
<reference evidence="7" key="1">
    <citation type="submission" date="2016-10" db="EMBL/GenBank/DDBJ databases">
        <authorList>
            <person name="Varghese N."/>
            <person name="Submissions S."/>
        </authorList>
    </citation>
    <scope>NUCLEOTIDE SEQUENCE [LARGE SCALE GENOMIC DNA]</scope>
    <source>
        <strain evidence="7">DSM 17101</strain>
    </source>
</reference>
<dbReference type="CDD" id="cd08498">
    <property type="entry name" value="PBP2_NikA_DppA_OppA_like_2"/>
    <property type="match status" value="1"/>
</dbReference>
<dbReference type="GO" id="GO:0030288">
    <property type="term" value="C:outer membrane-bounded periplasmic space"/>
    <property type="evidence" value="ECO:0007669"/>
    <property type="project" value="UniProtKB-ARBA"/>
</dbReference>
<dbReference type="InterPro" id="IPR000914">
    <property type="entry name" value="SBP_5_dom"/>
</dbReference>
<accession>A0A1H0U2H9</accession>
<evidence type="ECO:0000313" key="6">
    <source>
        <dbReference type="EMBL" id="SDP60026.1"/>
    </source>
</evidence>
<dbReference type="InterPro" id="IPR030678">
    <property type="entry name" value="Peptide/Ni-bd"/>
</dbReference>
<dbReference type="Proteomes" id="UP000199317">
    <property type="component" value="Unassembled WGS sequence"/>
</dbReference>
<dbReference type="PIRSF" id="PIRSF002741">
    <property type="entry name" value="MppA"/>
    <property type="match status" value="1"/>
</dbReference>
<dbReference type="RefSeq" id="WP_092835609.1">
    <property type="nucleotide sequence ID" value="NZ_CP028290.1"/>
</dbReference>
<gene>
    <name evidence="6" type="ORF">SAMN04489708_11768</name>
</gene>
<dbReference type="Pfam" id="PF00496">
    <property type="entry name" value="SBP_bac_5"/>
    <property type="match status" value="1"/>
</dbReference>
<evidence type="ECO:0000256" key="3">
    <source>
        <dbReference type="ARBA" id="ARBA00022729"/>
    </source>
</evidence>
<evidence type="ECO:0000313" key="7">
    <source>
        <dbReference type="Proteomes" id="UP000199317"/>
    </source>
</evidence>
<dbReference type="Gene3D" id="3.40.190.10">
    <property type="entry name" value="Periplasmic binding protein-like II"/>
    <property type="match status" value="1"/>
</dbReference>
<name>A0A1H0U2H9_9BURK</name>
<feature type="chain" id="PRO_5011603943" evidence="4">
    <location>
        <begin position="27"/>
        <end position="531"/>
    </location>
</feature>
<keyword evidence="2" id="KW-0813">Transport</keyword>
<dbReference type="GO" id="GO:1904680">
    <property type="term" value="F:peptide transmembrane transporter activity"/>
    <property type="evidence" value="ECO:0007669"/>
    <property type="project" value="TreeGrafter"/>
</dbReference>
<evidence type="ECO:0000256" key="1">
    <source>
        <dbReference type="ARBA" id="ARBA00005695"/>
    </source>
</evidence>
<dbReference type="PANTHER" id="PTHR30290">
    <property type="entry name" value="PERIPLASMIC BINDING COMPONENT OF ABC TRANSPORTER"/>
    <property type="match status" value="1"/>
</dbReference>
<dbReference type="GO" id="GO:0043190">
    <property type="term" value="C:ATP-binding cassette (ABC) transporter complex"/>
    <property type="evidence" value="ECO:0007669"/>
    <property type="project" value="InterPro"/>
</dbReference>
<keyword evidence="3 4" id="KW-0732">Signal</keyword>
<dbReference type="Gene3D" id="3.10.105.10">
    <property type="entry name" value="Dipeptide-binding Protein, Domain 3"/>
    <property type="match status" value="1"/>
</dbReference>
<feature type="signal peptide" evidence="4">
    <location>
        <begin position="1"/>
        <end position="26"/>
    </location>
</feature>
<dbReference type="OrthoDB" id="9801799at2"/>
<comment type="similarity">
    <text evidence="1">Belongs to the bacterial solute-binding protein 5 family.</text>
</comment>
<organism evidence="6 7">
    <name type="scientific">Paracidovorax cattleyae</name>
    <dbReference type="NCBI Taxonomy" id="80868"/>
    <lineage>
        <taxon>Bacteria</taxon>
        <taxon>Pseudomonadati</taxon>
        <taxon>Pseudomonadota</taxon>
        <taxon>Betaproteobacteria</taxon>
        <taxon>Burkholderiales</taxon>
        <taxon>Comamonadaceae</taxon>
        <taxon>Paracidovorax</taxon>
    </lineage>
</organism>
<protein>
    <submittedName>
        <fullName evidence="6">Peptide/nickel transport system substrate-binding protein</fullName>
    </submittedName>
</protein>
<evidence type="ECO:0000256" key="4">
    <source>
        <dbReference type="SAM" id="SignalP"/>
    </source>
</evidence>
<keyword evidence="7" id="KW-1185">Reference proteome</keyword>
<evidence type="ECO:0000259" key="5">
    <source>
        <dbReference type="Pfam" id="PF00496"/>
    </source>
</evidence>
<sequence length="531" mass="58944">MRFSRTLLAAALAASITAALPLAAQAATFRFARSADVTTWDVHAHNVGPNNVLHSAVYETLVEYNSKTFRPEPQLATAWKQVSPTQLRVTLRQGVKFSDGSPLTAEDVKFSLERAQARTSNYAVYAQGIDRVQVVDAQTIDIFSDVPNPVLVNQLTELRILSKPWAEKNNALTPKDIKTSDEPYTHRNALGTGPFVLKSWSPDQRTVLAANPHWWGKGKFAGNVTDVVYTPIKSDATRTAALLSGEVDFVLDPSPQDIARVRQTSGFKVLEGPENRTLFLGLDQFREELPGSNVKGKNPLKDVRVRRALYQAIDIQTTQRVTLRGLAQPAGALIARQVNGWTQKADVRWPYDAAAAQKLLAEAGYPQGFEVDFACSAGRYTNDEQLCQAITAQWAKVGVRAKLRTQPFATYFPMIQRNEASIYLLGWGVPTFDAFYSLQSLVRSPGAGGDGNFNLGRFSDPQQDALIERIKKETDAATRNGLIEQALLKDHELISHIPLYNQIIPWAATQKVELPHRADNRIDWRVLKVEK</sequence>
<dbReference type="SUPFAM" id="SSF53850">
    <property type="entry name" value="Periplasmic binding protein-like II"/>
    <property type="match status" value="1"/>
</dbReference>
<feature type="domain" description="Solute-binding protein family 5" evidence="5">
    <location>
        <begin position="71"/>
        <end position="447"/>
    </location>
</feature>
<dbReference type="PANTHER" id="PTHR30290:SF9">
    <property type="entry name" value="OLIGOPEPTIDE-BINDING PROTEIN APPA"/>
    <property type="match status" value="1"/>
</dbReference>
<dbReference type="InterPro" id="IPR039424">
    <property type="entry name" value="SBP_5"/>
</dbReference>
<dbReference type="AlphaFoldDB" id="A0A1H0U2H9"/>
<evidence type="ECO:0000256" key="2">
    <source>
        <dbReference type="ARBA" id="ARBA00022448"/>
    </source>
</evidence>